<sequence length="225" mass="24995">MTTAPPEPTLQPPTPTTPHFSPSTPPPTTSTSTSSSTTFPLPPWTSFPPFYTLQPNLQTRARQYELWSTLLQTYARHHTLFRLSLSSPPPNLFSNDRLNRALKPSDVRALLDHLSKAENGGVVEWIPPSAPSSSSSGGRAEQSQAVYIWWRSPGEWADALYGWVEETGQKGAVLTLYELREGEAVRGKEWRAMEEGMLRRVLGVLVKRGKAQVFGLESGEGVKFF</sequence>
<dbReference type="SUPFAM" id="SSF46785">
    <property type="entry name" value="Winged helix' DNA-binding domain"/>
    <property type="match status" value="2"/>
</dbReference>
<dbReference type="FunFam" id="1.10.10.10:FF:000141">
    <property type="entry name" value="vacuolar protein-sorting-associated protein 25"/>
    <property type="match status" value="1"/>
</dbReference>
<dbReference type="GO" id="GO:0000814">
    <property type="term" value="C:ESCRT II complex"/>
    <property type="evidence" value="ECO:0007669"/>
    <property type="project" value="InterPro"/>
</dbReference>
<dbReference type="OrthoDB" id="245150at2759"/>
<organism evidence="6 7">
    <name type="scientific">Neohortaea acidophila</name>
    <dbReference type="NCBI Taxonomy" id="245834"/>
    <lineage>
        <taxon>Eukaryota</taxon>
        <taxon>Fungi</taxon>
        <taxon>Dikarya</taxon>
        <taxon>Ascomycota</taxon>
        <taxon>Pezizomycotina</taxon>
        <taxon>Dothideomycetes</taxon>
        <taxon>Dothideomycetidae</taxon>
        <taxon>Mycosphaerellales</taxon>
        <taxon>Teratosphaeriaceae</taxon>
        <taxon>Neohortaea</taxon>
    </lineage>
</organism>
<evidence type="ECO:0000256" key="4">
    <source>
        <dbReference type="ARBA" id="ARBA00030094"/>
    </source>
</evidence>
<dbReference type="PANTHER" id="PTHR13149:SF0">
    <property type="entry name" value="VACUOLAR PROTEIN-SORTING-ASSOCIATED PROTEIN 25"/>
    <property type="match status" value="1"/>
</dbReference>
<dbReference type="Gene3D" id="1.10.10.570">
    <property type="entry name" value="Winged helix' DNA-binding domain. Chain C. Domain 1"/>
    <property type="match status" value="1"/>
</dbReference>
<dbReference type="GO" id="GO:0016236">
    <property type="term" value="P:macroautophagy"/>
    <property type="evidence" value="ECO:0007669"/>
    <property type="project" value="UniProtKB-ARBA"/>
</dbReference>
<evidence type="ECO:0000256" key="2">
    <source>
        <dbReference type="ARBA" id="ARBA00022448"/>
    </source>
</evidence>
<dbReference type="EMBL" id="MU001634">
    <property type="protein sequence ID" value="KAF2484337.1"/>
    <property type="molecule type" value="Genomic_DNA"/>
</dbReference>
<reference evidence="6" key="1">
    <citation type="journal article" date="2020" name="Stud. Mycol.">
        <title>101 Dothideomycetes genomes: a test case for predicting lifestyles and emergence of pathogens.</title>
        <authorList>
            <person name="Haridas S."/>
            <person name="Albert R."/>
            <person name="Binder M."/>
            <person name="Bloem J."/>
            <person name="Labutti K."/>
            <person name="Salamov A."/>
            <person name="Andreopoulos B."/>
            <person name="Baker S."/>
            <person name="Barry K."/>
            <person name="Bills G."/>
            <person name="Bluhm B."/>
            <person name="Cannon C."/>
            <person name="Castanera R."/>
            <person name="Culley D."/>
            <person name="Daum C."/>
            <person name="Ezra D."/>
            <person name="Gonzalez J."/>
            <person name="Henrissat B."/>
            <person name="Kuo A."/>
            <person name="Liang C."/>
            <person name="Lipzen A."/>
            <person name="Lutzoni F."/>
            <person name="Magnuson J."/>
            <person name="Mondo S."/>
            <person name="Nolan M."/>
            <person name="Ohm R."/>
            <person name="Pangilinan J."/>
            <person name="Park H.-J."/>
            <person name="Ramirez L."/>
            <person name="Alfaro M."/>
            <person name="Sun H."/>
            <person name="Tritt A."/>
            <person name="Yoshinaga Y."/>
            <person name="Zwiers L.-H."/>
            <person name="Turgeon B."/>
            <person name="Goodwin S."/>
            <person name="Spatafora J."/>
            <person name="Crous P."/>
            <person name="Grigoriev I."/>
        </authorList>
    </citation>
    <scope>NUCLEOTIDE SEQUENCE</scope>
    <source>
        <strain evidence="6">CBS 113389</strain>
    </source>
</reference>
<dbReference type="AlphaFoldDB" id="A0A6A6PYQ4"/>
<dbReference type="Gene3D" id="1.10.10.10">
    <property type="entry name" value="Winged helix-like DNA-binding domain superfamily/Winged helix DNA-binding domain"/>
    <property type="match status" value="1"/>
</dbReference>
<keyword evidence="3" id="KW-0653">Protein transport</keyword>
<feature type="compositionally biased region" description="Pro residues" evidence="5">
    <location>
        <begin position="1"/>
        <end position="16"/>
    </location>
</feature>
<dbReference type="Pfam" id="PF05871">
    <property type="entry name" value="ESCRT-II"/>
    <property type="match status" value="1"/>
</dbReference>
<accession>A0A6A6PYQ4</accession>
<dbReference type="RefSeq" id="XP_033590906.1">
    <property type="nucleotide sequence ID" value="XM_033736968.1"/>
</dbReference>
<evidence type="ECO:0000313" key="6">
    <source>
        <dbReference type="EMBL" id="KAF2484337.1"/>
    </source>
</evidence>
<dbReference type="Proteomes" id="UP000799767">
    <property type="component" value="Unassembled WGS sequence"/>
</dbReference>
<evidence type="ECO:0000256" key="5">
    <source>
        <dbReference type="SAM" id="MobiDB-lite"/>
    </source>
</evidence>
<keyword evidence="2" id="KW-0813">Transport</keyword>
<dbReference type="InterPro" id="IPR014041">
    <property type="entry name" value="ESCRT-II_cplx_Vps25-sub_N"/>
</dbReference>
<keyword evidence="7" id="KW-1185">Reference proteome</keyword>
<dbReference type="PANTHER" id="PTHR13149">
    <property type="entry name" value="VACUOLAR PROTEIN SORTING-ASSOCIATED PROTEIN VPS25"/>
    <property type="match status" value="1"/>
</dbReference>
<feature type="region of interest" description="Disordered" evidence="5">
    <location>
        <begin position="1"/>
        <end position="39"/>
    </location>
</feature>
<feature type="compositionally biased region" description="Low complexity" evidence="5">
    <location>
        <begin position="29"/>
        <end position="39"/>
    </location>
</feature>
<dbReference type="GO" id="GO:0043328">
    <property type="term" value="P:protein transport to vacuole involved in ubiquitin-dependent protein catabolic process via the multivesicular body sorting pathway"/>
    <property type="evidence" value="ECO:0007669"/>
    <property type="project" value="TreeGrafter"/>
</dbReference>
<comment type="similarity">
    <text evidence="1">Belongs to the VPS25 family.</text>
</comment>
<gene>
    <name evidence="6" type="ORF">BDY17DRAFT_323199</name>
</gene>
<dbReference type="InterPro" id="IPR036390">
    <property type="entry name" value="WH_DNA-bd_sf"/>
</dbReference>
<name>A0A6A6PYQ4_9PEZI</name>
<dbReference type="GeneID" id="54477970"/>
<evidence type="ECO:0000256" key="3">
    <source>
        <dbReference type="ARBA" id="ARBA00022927"/>
    </source>
</evidence>
<proteinExistence type="inferred from homology"/>
<evidence type="ECO:0000256" key="1">
    <source>
        <dbReference type="ARBA" id="ARBA00009674"/>
    </source>
</evidence>
<dbReference type="GO" id="GO:0005198">
    <property type="term" value="F:structural molecule activity"/>
    <property type="evidence" value="ECO:0007669"/>
    <property type="project" value="TreeGrafter"/>
</dbReference>
<dbReference type="GO" id="GO:0042803">
    <property type="term" value="F:protein homodimerization activity"/>
    <property type="evidence" value="ECO:0007669"/>
    <property type="project" value="TreeGrafter"/>
</dbReference>
<evidence type="ECO:0000313" key="7">
    <source>
        <dbReference type="Proteomes" id="UP000799767"/>
    </source>
</evidence>
<dbReference type="InterPro" id="IPR008570">
    <property type="entry name" value="ESCRT-II_cplx_Vps25-sub"/>
</dbReference>
<protein>
    <recommendedName>
        <fullName evidence="4">ESCRT-II complex subunit VPS25</fullName>
    </recommendedName>
</protein>
<dbReference type="InterPro" id="IPR036388">
    <property type="entry name" value="WH-like_DNA-bd_sf"/>
</dbReference>